<feature type="region of interest" description="Disordered" evidence="1">
    <location>
        <begin position="63"/>
        <end position="83"/>
    </location>
</feature>
<dbReference type="EMBL" id="KB908703">
    <property type="protein sequence ID" value="EOA84732.1"/>
    <property type="molecule type" value="Genomic_DNA"/>
</dbReference>
<dbReference type="AlphaFoldDB" id="R0K8Z4"/>
<name>R0K8Z4_EXST2</name>
<dbReference type="GeneID" id="19403607"/>
<dbReference type="Proteomes" id="UP000016935">
    <property type="component" value="Unassembled WGS sequence"/>
</dbReference>
<feature type="region of interest" description="Disordered" evidence="1">
    <location>
        <begin position="98"/>
        <end position="131"/>
    </location>
</feature>
<reference evidence="2 3" key="1">
    <citation type="journal article" date="2012" name="PLoS Pathog.">
        <title>Diverse lifestyles and strategies of plant pathogenesis encoded in the genomes of eighteen Dothideomycetes fungi.</title>
        <authorList>
            <person name="Ohm R.A."/>
            <person name="Feau N."/>
            <person name="Henrissat B."/>
            <person name="Schoch C.L."/>
            <person name="Horwitz B.A."/>
            <person name="Barry K.W."/>
            <person name="Condon B.J."/>
            <person name="Copeland A.C."/>
            <person name="Dhillon B."/>
            <person name="Glaser F."/>
            <person name="Hesse C.N."/>
            <person name="Kosti I."/>
            <person name="LaButti K."/>
            <person name="Lindquist E.A."/>
            <person name="Lucas S."/>
            <person name="Salamov A.A."/>
            <person name="Bradshaw R.E."/>
            <person name="Ciuffetti L."/>
            <person name="Hamelin R.C."/>
            <person name="Kema G.H.J."/>
            <person name="Lawrence C."/>
            <person name="Scott J.A."/>
            <person name="Spatafora J.W."/>
            <person name="Turgeon B.G."/>
            <person name="de Wit P.J.G.M."/>
            <person name="Zhong S."/>
            <person name="Goodwin S.B."/>
            <person name="Grigoriev I.V."/>
        </authorList>
    </citation>
    <scope>NUCLEOTIDE SEQUENCE [LARGE SCALE GENOMIC DNA]</scope>
    <source>
        <strain evidence="3">28A</strain>
    </source>
</reference>
<dbReference type="RefSeq" id="XP_008026985.1">
    <property type="nucleotide sequence ID" value="XM_008028794.1"/>
</dbReference>
<keyword evidence="3" id="KW-1185">Reference proteome</keyword>
<feature type="region of interest" description="Disordered" evidence="1">
    <location>
        <begin position="1"/>
        <end position="42"/>
    </location>
</feature>
<gene>
    <name evidence="2" type="ORF">SETTUDRAFT_31976</name>
</gene>
<protein>
    <submittedName>
        <fullName evidence="2">Uncharacterized protein</fullName>
    </submittedName>
</protein>
<dbReference type="STRING" id="671987.R0K8Z4"/>
<feature type="compositionally biased region" description="Basic and acidic residues" evidence="1">
    <location>
        <begin position="115"/>
        <end position="128"/>
    </location>
</feature>
<evidence type="ECO:0000313" key="3">
    <source>
        <dbReference type="Proteomes" id="UP000016935"/>
    </source>
</evidence>
<reference evidence="2 3" key="2">
    <citation type="journal article" date="2013" name="PLoS Genet.">
        <title>Comparative genome structure, secondary metabolite, and effector coding capacity across Cochliobolus pathogens.</title>
        <authorList>
            <person name="Condon B.J."/>
            <person name="Leng Y."/>
            <person name="Wu D."/>
            <person name="Bushley K.E."/>
            <person name="Ohm R.A."/>
            <person name="Otillar R."/>
            <person name="Martin J."/>
            <person name="Schackwitz W."/>
            <person name="Grimwood J."/>
            <person name="MohdZainudin N."/>
            <person name="Xue C."/>
            <person name="Wang R."/>
            <person name="Manning V.A."/>
            <person name="Dhillon B."/>
            <person name="Tu Z.J."/>
            <person name="Steffenson B.J."/>
            <person name="Salamov A."/>
            <person name="Sun H."/>
            <person name="Lowry S."/>
            <person name="LaButti K."/>
            <person name="Han J."/>
            <person name="Copeland A."/>
            <person name="Lindquist E."/>
            <person name="Barry K."/>
            <person name="Schmutz J."/>
            <person name="Baker S.E."/>
            <person name="Ciuffetti L.M."/>
            <person name="Grigoriev I.V."/>
            <person name="Zhong S."/>
            <person name="Turgeon B.G."/>
        </authorList>
    </citation>
    <scope>NUCLEOTIDE SEQUENCE [LARGE SCALE GENOMIC DNA]</scope>
    <source>
        <strain evidence="3">28A</strain>
    </source>
</reference>
<sequence>MTGTLNHDPTTPAASYDAYTRASAPSGETTVAVAASPAQAPTPRHTLPVAIAAPATRTTATFFDPWNSSSTGHQRAENRLSTSSSWRVSRSLKLREQFKAGRGGGKRVADTVGAGRDDAAPNARKPDGQKSLAEVWRASKTAKRPPSQENDVGTVAELTPCASGHNQTYAQEESHAYSKGRAGEDGAAPLEKQQLFVGLCFYLNGSTAPLVSDHSPDPRRYRPIAIALTRALALALHLLPSPSITNGPVAASPQTAARTCITANSGLQQLIVADIVHYSSVPKPNSVIQSFSDVAARPALNPVCAGLPMYSPARKKQYSPPTQNKCILRLSYAPDSGTPCLIHRRRHMP</sequence>
<dbReference type="eggNOG" id="ENOG502SKU0">
    <property type="taxonomic scope" value="Eukaryota"/>
</dbReference>
<dbReference type="OrthoDB" id="427711at2759"/>
<feature type="compositionally biased region" description="Polar residues" evidence="1">
    <location>
        <begin position="1"/>
        <end position="13"/>
    </location>
</feature>
<proteinExistence type="predicted"/>
<organism evidence="2 3">
    <name type="scientific">Exserohilum turcicum (strain 28A)</name>
    <name type="common">Northern leaf blight fungus</name>
    <name type="synonym">Setosphaeria turcica</name>
    <dbReference type="NCBI Taxonomy" id="671987"/>
    <lineage>
        <taxon>Eukaryota</taxon>
        <taxon>Fungi</taxon>
        <taxon>Dikarya</taxon>
        <taxon>Ascomycota</taxon>
        <taxon>Pezizomycotina</taxon>
        <taxon>Dothideomycetes</taxon>
        <taxon>Pleosporomycetidae</taxon>
        <taxon>Pleosporales</taxon>
        <taxon>Pleosporineae</taxon>
        <taxon>Pleosporaceae</taxon>
        <taxon>Exserohilum</taxon>
    </lineage>
</organism>
<accession>R0K8Z4</accession>
<evidence type="ECO:0000256" key="1">
    <source>
        <dbReference type="SAM" id="MobiDB-lite"/>
    </source>
</evidence>
<dbReference type="HOGENOM" id="CLU_794930_0_0_1"/>
<evidence type="ECO:0000313" key="2">
    <source>
        <dbReference type="EMBL" id="EOA84732.1"/>
    </source>
</evidence>